<name>A0A0N4W367_HAEPC</name>
<gene>
    <name evidence="1" type="ORF">HPLM_LOCUS4225</name>
</gene>
<evidence type="ECO:0000313" key="2">
    <source>
        <dbReference type="Proteomes" id="UP000268014"/>
    </source>
</evidence>
<sequence length="73" mass="8568">MQLTLAYGMKASDYLQGMPKGDIKPGWEDLGWAWGKRSAIGELSYPRRFLRSMQLVKKNPDWHDLGWTWGRRK</sequence>
<evidence type="ECO:0000313" key="1">
    <source>
        <dbReference type="EMBL" id="VDO22743.1"/>
    </source>
</evidence>
<dbReference type="OrthoDB" id="5781848at2759"/>
<dbReference type="WBParaSite" id="HPLM_0000423301-mRNA-1">
    <property type="protein sequence ID" value="HPLM_0000423301-mRNA-1"/>
    <property type="gene ID" value="HPLM_0000423301"/>
</dbReference>
<proteinExistence type="predicted"/>
<dbReference type="OMA" id="KPDWEDL"/>
<dbReference type="AlphaFoldDB" id="A0A0N4W367"/>
<accession>A0A0N4W367</accession>
<reference evidence="3" key="1">
    <citation type="submission" date="2017-02" db="UniProtKB">
        <authorList>
            <consortium name="WormBaseParasite"/>
        </authorList>
    </citation>
    <scope>IDENTIFICATION</scope>
</reference>
<reference evidence="1 2" key="2">
    <citation type="submission" date="2018-11" db="EMBL/GenBank/DDBJ databases">
        <authorList>
            <consortium name="Pathogen Informatics"/>
        </authorList>
    </citation>
    <scope>NUCLEOTIDE SEQUENCE [LARGE SCALE GENOMIC DNA]</scope>
    <source>
        <strain evidence="1 2">MHpl1</strain>
    </source>
</reference>
<evidence type="ECO:0000313" key="3">
    <source>
        <dbReference type="WBParaSite" id="HPLM_0000423301-mRNA-1"/>
    </source>
</evidence>
<organism evidence="3">
    <name type="scientific">Haemonchus placei</name>
    <name type="common">Barber's pole worm</name>
    <dbReference type="NCBI Taxonomy" id="6290"/>
    <lineage>
        <taxon>Eukaryota</taxon>
        <taxon>Metazoa</taxon>
        <taxon>Ecdysozoa</taxon>
        <taxon>Nematoda</taxon>
        <taxon>Chromadorea</taxon>
        <taxon>Rhabditida</taxon>
        <taxon>Rhabditina</taxon>
        <taxon>Rhabditomorpha</taxon>
        <taxon>Strongyloidea</taxon>
        <taxon>Trichostrongylidae</taxon>
        <taxon>Haemonchus</taxon>
    </lineage>
</organism>
<dbReference type="Proteomes" id="UP000268014">
    <property type="component" value="Unassembled WGS sequence"/>
</dbReference>
<protein>
    <submittedName>
        <fullName evidence="3">GUN4 domain-containing protein</fullName>
    </submittedName>
</protein>
<dbReference type="EMBL" id="UZAF01016187">
    <property type="protein sequence ID" value="VDO22743.1"/>
    <property type="molecule type" value="Genomic_DNA"/>
</dbReference>
<keyword evidence="2" id="KW-1185">Reference proteome</keyword>